<name>A0ABV6CAJ8_9GAMM</name>
<dbReference type="RefSeq" id="WP_385877104.1">
    <property type="nucleotide sequence ID" value="NZ_JBHLXE010000087.1"/>
</dbReference>
<sequence length="93" mass="10677">MNYNTIETILASMTPDIYKRLVEAVETGKWADGVKLTEKQREDTIKLVMLWQSRHNSHADHMSISTSGEIVQESKQALKNKFKEENIEVVVKS</sequence>
<evidence type="ECO:0000313" key="1">
    <source>
        <dbReference type="EMBL" id="MFC0179994.1"/>
    </source>
</evidence>
<keyword evidence="2" id="KW-1185">Reference proteome</keyword>
<dbReference type="Pfam" id="PF07023">
    <property type="entry name" value="DUF1315"/>
    <property type="match status" value="1"/>
</dbReference>
<gene>
    <name evidence="1" type="ORF">ACFFIT_07860</name>
</gene>
<reference evidence="1 2" key="1">
    <citation type="submission" date="2024-09" db="EMBL/GenBank/DDBJ databases">
        <authorList>
            <person name="Sun Q."/>
            <person name="Mori K."/>
        </authorList>
    </citation>
    <scope>NUCLEOTIDE SEQUENCE [LARGE SCALE GENOMIC DNA]</scope>
    <source>
        <strain evidence="1 2">CCM 8545</strain>
    </source>
</reference>
<protein>
    <submittedName>
        <fullName evidence="1">YeaC family protein</fullName>
    </submittedName>
</protein>
<evidence type="ECO:0000313" key="2">
    <source>
        <dbReference type="Proteomes" id="UP001589758"/>
    </source>
</evidence>
<dbReference type="InterPro" id="IPR009749">
    <property type="entry name" value="DUF1315"/>
</dbReference>
<comment type="caution">
    <text evidence="1">The sequence shown here is derived from an EMBL/GenBank/DDBJ whole genome shotgun (WGS) entry which is preliminary data.</text>
</comment>
<proteinExistence type="predicted"/>
<accession>A0ABV6CAJ8</accession>
<dbReference type="Proteomes" id="UP001589758">
    <property type="component" value="Unassembled WGS sequence"/>
</dbReference>
<dbReference type="EMBL" id="JBHLXE010000087">
    <property type="protein sequence ID" value="MFC0179994.1"/>
    <property type="molecule type" value="Genomic_DNA"/>
</dbReference>
<organism evidence="1 2">
    <name type="scientific">Thorsellia kenyensis</name>
    <dbReference type="NCBI Taxonomy" id="1549888"/>
    <lineage>
        <taxon>Bacteria</taxon>
        <taxon>Pseudomonadati</taxon>
        <taxon>Pseudomonadota</taxon>
        <taxon>Gammaproteobacteria</taxon>
        <taxon>Enterobacterales</taxon>
        <taxon>Thorselliaceae</taxon>
        <taxon>Thorsellia</taxon>
    </lineage>
</organism>